<dbReference type="Proteomes" id="UP000467700">
    <property type="component" value="Unassembled WGS sequence"/>
</dbReference>
<keyword evidence="3" id="KW-0863">Zinc-finger</keyword>
<dbReference type="PANTHER" id="PTHR23057:SF0">
    <property type="entry name" value="JUXTAPOSED WITH ANOTHER ZINC FINGER PROTEIN 1"/>
    <property type="match status" value="1"/>
</dbReference>
<feature type="compositionally biased region" description="Polar residues" evidence="5">
    <location>
        <begin position="467"/>
        <end position="482"/>
    </location>
</feature>
<dbReference type="EMBL" id="CACVBS010000079">
    <property type="protein sequence ID" value="CAA7269496.1"/>
    <property type="molecule type" value="Genomic_DNA"/>
</dbReference>
<gene>
    <name evidence="6" type="ORF">AAE3_LOCUS11677</name>
</gene>
<protein>
    <recommendedName>
        <fullName evidence="8">C2H2-type domain-containing protein</fullName>
    </recommendedName>
</protein>
<evidence type="ECO:0000256" key="5">
    <source>
        <dbReference type="SAM" id="MobiDB-lite"/>
    </source>
</evidence>
<evidence type="ECO:0000256" key="2">
    <source>
        <dbReference type="ARBA" id="ARBA00022737"/>
    </source>
</evidence>
<organism evidence="6 7">
    <name type="scientific">Cyclocybe aegerita</name>
    <name type="common">Black poplar mushroom</name>
    <name type="synonym">Agrocybe aegerita</name>
    <dbReference type="NCBI Taxonomy" id="1973307"/>
    <lineage>
        <taxon>Eukaryota</taxon>
        <taxon>Fungi</taxon>
        <taxon>Dikarya</taxon>
        <taxon>Basidiomycota</taxon>
        <taxon>Agaricomycotina</taxon>
        <taxon>Agaricomycetes</taxon>
        <taxon>Agaricomycetidae</taxon>
        <taxon>Agaricales</taxon>
        <taxon>Agaricineae</taxon>
        <taxon>Bolbitiaceae</taxon>
        <taxon>Cyclocybe</taxon>
    </lineage>
</organism>
<keyword evidence="7" id="KW-1185">Reference proteome</keyword>
<feature type="compositionally biased region" description="Low complexity" evidence="5">
    <location>
        <begin position="623"/>
        <end position="634"/>
    </location>
</feature>
<sequence length="694" mass="73588">MEIPSFRTNANPAPEHVMPTRPKSLQARRHSIFPWAPRPTRRHTLTYRFRPTALLSTTSTMNAEHDRTHAQVLESTSSFPSSDLHMPRVKNISVPRLQCQILSSLHPAPPESPSTLSAMINTASVDLNADGNQSNIDHITSLERSLCSNFMCCGVRLADFHALLEHFEEDHIMVLAPNGKRIYPPQGLRSAPMHTTPPNLAAQQQTPTPGSSRSSSVTPSEPAPPTPVSASLSLPAAGPSKRKSSVAIAPVYTPFTPSLPVDPADPYSDSTDITMAMGEDDAVFAELYPTFSNTEIARMASSELSPLPSEDEEMSDGSTSASPIDIDVPMSPIPTYVYGVDKQPITEIPKTVRFSKGAVGGGSRKVSSASSSKPGKARSRYGSAGGAVRRREKSFKCPTPRCTKSYLNPNGLKYHLEKGTCKFDDDSEADPDLSMSDDTNPRQTTRKHPSPTPVASTSTLLLPPAPKTQNQKPHPKHSSSTAKSDDAHAPPHAPGTVPEHASTMHNSNPNNSNFDGPKRDMDTPSTRRAGPAGTGPGGPAGDEDLRPSSNEIANGLGSALGYCHPLGDECSSVGQEQGQKGNGAQLAGSSTSTSQIQPITAPTTLTVPLSTLPRHQRPPAQEPTPSSTTSTSTTAATQAYQYQYPPGAYAHTYAIAYAQRAAYYTAGSASSPVPSPAPPVAMTAGSSSASARSQ</sequence>
<comment type="caution">
    <text evidence="6">The sequence shown here is derived from an EMBL/GenBank/DDBJ whole genome shotgun (WGS) entry which is preliminary data.</text>
</comment>
<name>A0A8S0WZC2_CYCAE</name>
<feature type="compositionally biased region" description="Low complexity" evidence="5">
    <location>
        <begin position="364"/>
        <end position="374"/>
    </location>
</feature>
<evidence type="ECO:0000256" key="4">
    <source>
        <dbReference type="ARBA" id="ARBA00022833"/>
    </source>
</evidence>
<keyword evidence="2" id="KW-0677">Repeat</keyword>
<feature type="compositionally biased region" description="Polar residues" evidence="5">
    <location>
        <begin position="1"/>
        <end position="11"/>
    </location>
</feature>
<evidence type="ECO:0000256" key="3">
    <source>
        <dbReference type="ARBA" id="ARBA00022771"/>
    </source>
</evidence>
<feature type="region of interest" description="Disordered" evidence="5">
    <location>
        <begin position="304"/>
        <end position="326"/>
    </location>
</feature>
<feature type="region of interest" description="Disordered" evidence="5">
    <location>
        <begin position="355"/>
        <end position="401"/>
    </location>
</feature>
<feature type="region of interest" description="Disordered" evidence="5">
    <location>
        <begin position="666"/>
        <end position="694"/>
    </location>
</feature>
<dbReference type="GO" id="GO:0005634">
    <property type="term" value="C:nucleus"/>
    <property type="evidence" value="ECO:0007669"/>
    <property type="project" value="TreeGrafter"/>
</dbReference>
<keyword evidence="4" id="KW-0862">Zinc</keyword>
<feature type="region of interest" description="Disordered" evidence="5">
    <location>
        <begin position="422"/>
        <end position="634"/>
    </location>
</feature>
<dbReference type="InterPro" id="IPR051580">
    <property type="entry name" value="ZnF-Chromatin_assoc"/>
</dbReference>
<feature type="compositionally biased region" description="Low complexity" evidence="5">
    <location>
        <begin position="203"/>
        <end position="220"/>
    </location>
</feature>
<feature type="compositionally biased region" description="Polar residues" evidence="5">
    <location>
        <begin position="503"/>
        <end position="514"/>
    </location>
</feature>
<evidence type="ECO:0008006" key="8">
    <source>
        <dbReference type="Google" id="ProtNLM"/>
    </source>
</evidence>
<feature type="region of interest" description="Disordered" evidence="5">
    <location>
        <begin position="185"/>
        <end position="236"/>
    </location>
</feature>
<feature type="compositionally biased region" description="Low complexity" evidence="5">
    <location>
        <begin position="589"/>
        <end position="613"/>
    </location>
</feature>
<dbReference type="PANTHER" id="PTHR23057">
    <property type="entry name" value="JUXTAPOSED WITH ANOTHER ZINC FINGER PROTEIN 1"/>
    <property type="match status" value="1"/>
</dbReference>
<evidence type="ECO:0000313" key="7">
    <source>
        <dbReference type="Proteomes" id="UP000467700"/>
    </source>
</evidence>
<reference evidence="6 7" key="1">
    <citation type="submission" date="2020-01" db="EMBL/GenBank/DDBJ databases">
        <authorList>
            <person name="Gupta K D."/>
        </authorList>
    </citation>
    <scope>NUCLEOTIDE SEQUENCE [LARGE SCALE GENOMIC DNA]</scope>
</reference>
<dbReference type="GO" id="GO:0008270">
    <property type="term" value="F:zinc ion binding"/>
    <property type="evidence" value="ECO:0007669"/>
    <property type="project" value="UniProtKB-KW"/>
</dbReference>
<proteinExistence type="predicted"/>
<evidence type="ECO:0000313" key="6">
    <source>
        <dbReference type="EMBL" id="CAA7269496.1"/>
    </source>
</evidence>
<accession>A0A8S0WZC2</accession>
<evidence type="ECO:0000256" key="1">
    <source>
        <dbReference type="ARBA" id="ARBA00022723"/>
    </source>
</evidence>
<feature type="compositionally biased region" description="Polar residues" evidence="5">
    <location>
        <begin position="684"/>
        <end position="694"/>
    </location>
</feature>
<feature type="region of interest" description="Disordered" evidence="5">
    <location>
        <begin position="1"/>
        <end position="25"/>
    </location>
</feature>
<dbReference type="AlphaFoldDB" id="A0A8S0WZC2"/>
<dbReference type="OrthoDB" id="3269380at2759"/>
<keyword evidence="1" id="KW-0479">Metal-binding</keyword>